<dbReference type="Proteomes" id="UP001595379">
    <property type="component" value="Unassembled WGS sequence"/>
</dbReference>
<sequence>MIDESDPPQYIQGYAQELLARSKNQAVSLCIDANSNPERLIEIKARLHELRRSTPARLDFSNLGTLVAAIGETTIQSAFTEIRDESLSARASWEFLNDQSDRAFVRERLRAACARVSELQAELEAAFALSDMGSPRSWSIAAREAVDVEFAARITASLVADGYPSTVGWIRRLDDEGEGITAALTDTFPNVAGDLSPYGALQNIRSSIEAVSRKLEEAVAQGHLPRRWADHNAERVTQPPDPGRELVESVRLSFWVGMGGQGPVSGAIA</sequence>
<evidence type="ECO:0000313" key="2">
    <source>
        <dbReference type="Proteomes" id="UP001595379"/>
    </source>
</evidence>
<dbReference type="EMBL" id="JBHRSV010000031">
    <property type="protein sequence ID" value="MFC2927386.1"/>
    <property type="molecule type" value="Genomic_DNA"/>
</dbReference>
<comment type="caution">
    <text evidence="1">The sequence shown here is derived from an EMBL/GenBank/DDBJ whole genome shotgun (WGS) entry which is preliminary data.</text>
</comment>
<dbReference type="RefSeq" id="WP_380214909.1">
    <property type="nucleotide sequence ID" value="NZ_JBHRSV010000031.1"/>
</dbReference>
<evidence type="ECO:0000313" key="1">
    <source>
        <dbReference type="EMBL" id="MFC2927386.1"/>
    </source>
</evidence>
<proteinExistence type="predicted"/>
<gene>
    <name evidence="1" type="ORF">ACFOOR_14855</name>
</gene>
<name>A0ABV7A104_9PROT</name>
<organism evidence="1 2">
    <name type="scientific">Hyphobacterium vulgare</name>
    <dbReference type="NCBI Taxonomy" id="1736751"/>
    <lineage>
        <taxon>Bacteria</taxon>
        <taxon>Pseudomonadati</taxon>
        <taxon>Pseudomonadota</taxon>
        <taxon>Alphaproteobacteria</taxon>
        <taxon>Maricaulales</taxon>
        <taxon>Maricaulaceae</taxon>
        <taxon>Hyphobacterium</taxon>
    </lineage>
</organism>
<reference evidence="2" key="1">
    <citation type="journal article" date="2019" name="Int. J. Syst. Evol. Microbiol.">
        <title>The Global Catalogue of Microorganisms (GCM) 10K type strain sequencing project: providing services to taxonomists for standard genome sequencing and annotation.</title>
        <authorList>
            <consortium name="The Broad Institute Genomics Platform"/>
            <consortium name="The Broad Institute Genome Sequencing Center for Infectious Disease"/>
            <person name="Wu L."/>
            <person name="Ma J."/>
        </authorList>
    </citation>
    <scope>NUCLEOTIDE SEQUENCE [LARGE SCALE GENOMIC DNA]</scope>
    <source>
        <strain evidence="2">KCTC 52487</strain>
    </source>
</reference>
<feature type="non-terminal residue" evidence="1">
    <location>
        <position position="269"/>
    </location>
</feature>
<protein>
    <submittedName>
        <fullName evidence="1">Uncharacterized protein</fullName>
    </submittedName>
</protein>
<keyword evidence="2" id="KW-1185">Reference proteome</keyword>
<accession>A0ABV7A104</accession>